<reference evidence="1 2" key="1">
    <citation type="journal article" date="2019" name="Microbiol. Resour. Announc.">
        <title>Draft Genome Sequence of the Most Traditional epsilon-Poly-l-Lysine Producer, Streptomyces albulus NBRC14147.</title>
        <authorList>
            <person name="Yamanaka K."/>
            <person name="Hamano Y."/>
        </authorList>
    </citation>
    <scope>NUCLEOTIDE SEQUENCE [LARGE SCALE GENOMIC DNA]</scope>
    <source>
        <strain evidence="1 2">NBRC 14147</strain>
    </source>
</reference>
<gene>
    <name evidence="1" type="ORF">SALB_01700</name>
</gene>
<dbReference type="RefSeq" id="WP_016573372.1">
    <property type="nucleotide sequence ID" value="NZ_BHXC01000006.1"/>
</dbReference>
<protein>
    <submittedName>
        <fullName evidence="1">Uncharacterized protein</fullName>
    </submittedName>
</protein>
<sequence length="153" mass="16902">MRIVPGRWNAEVIAMVAVLVVAGAELLLLVLATPRQRPVISGVLLGSAAAVLVVFGEAWHVLRRRGRRGRRSRRPRPSDEAWFSAETLEGFPADGIRRWLAGPDAPDPNRFYAAWVLATHGRDVRWIVRHLDLPEEAVRLLVEAAREYGGAGG</sequence>
<name>A0A059W0I4_STRNR</name>
<dbReference type="EMBL" id="BHXC01000006">
    <property type="protein sequence ID" value="GCB89027.1"/>
    <property type="molecule type" value="Genomic_DNA"/>
</dbReference>
<organism evidence="1 2">
    <name type="scientific">Streptomyces noursei</name>
    <name type="common">Streptomyces albulus</name>
    <dbReference type="NCBI Taxonomy" id="1971"/>
    <lineage>
        <taxon>Bacteria</taxon>
        <taxon>Bacillati</taxon>
        <taxon>Actinomycetota</taxon>
        <taxon>Actinomycetes</taxon>
        <taxon>Kitasatosporales</taxon>
        <taxon>Streptomycetaceae</taxon>
        <taxon>Streptomyces</taxon>
    </lineage>
</organism>
<comment type="caution">
    <text evidence="1">The sequence shown here is derived from an EMBL/GenBank/DDBJ whole genome shotgun (WGS) entry which is preliminary data.</text>
</comment>
<proteinExistence type="predicted"/>
<dbReference type="eggNOG" id="ENOG50308GE">
    <property type="taxonomic scope" value="Bacteria"/>
</dbReference>
<evidence type="ECO:0000313" key="2">
    <source>
        <dbReference type="Proteomes" id="UP000288351"/>
    </source>
</evidence>
<dbReference type="Proteomes" id="UP000288351">
    <property type="component" value="Unassembled WGS sequence"/>
</dbReference>
<dbReference type="AlphaFoldDB" id="A0A059W0I4"/>
<evidence type="ECO:0000313" key="1">
    <source>
        <dbReference type="EMBL" id="GCB89027.1"/>
    </source>
</evidence>
<accession>A0A059W0I4</accession>